<dbReference type="AlphaFoldDB" id="A0A1G1VJB8"/>
<comment type="caution">
    <text evidence="1">The sequence shown here is derived from an EMBL/GenBank/DDBJ whole genome shotgun (WGS) entry which is preliminary data.</text>
</comment>
<accession>A0A1G1VJB8</accession>
<evidence type="ECO:0000313" key="2">
    <source>
        <dbReference type="Proteomes" id="UP000177324"/>
    </source>
</evidence>
<dbReference type="EMBL" id="MHCH01000065">
    <property type="protein sequence ID" value="OGY15518.1"/>
    <property type="molecule type" value="Genomic_DNA"/>
</dbReference>
<gene>
    <name evidence="1" type="ORF">A2784_02310</name>
</gene>
<organism evidence="1 2">
    <name type="scientific">Candidatus Chisholmbacteria bacterium RIFCSPHIGHO2_01_FULL_48_12</name>
    <dbReference type="NCBI Taxonomy" id="1797589"/>
    <lineage>
        <taxon>Bacteria</taxon>
        <taxon>Candidatus Chisholmiibacteriota</taxon>
    </lineage>
</organism>
<sequence>MNNQERLFWKQFKRWHLDDIERAIKAEAYVGAAKLICCAIDAFAGFRFGAVRYPGSKFRFISFVKEFMPNFKYRLLAKRNGRVIYKRSILEMLYNNFRSGLIHEGLPGVGTNIFEDQNTNLLFKTPKPDMLEINILGLFEYLKFAIGEYEKRLTEKDILNSFRERFKFISDKGRIPKIQ</sequence>
<protein>
    <recommendedName>
        <fullName evidence="3">Apea-like HEPN domain-containing protein</fullName>
    </recommendedName>
</protein>
<reference evidence="1 2" key="1">
    <citation type="journal article" date="2016" name="Nat. Commun.">
        <title>Thousands of microbial genomes shed light on interconnected biogeochemical processes in an aquifer system.</title>
        <authorList>
            <person name="Anantharaman K."/>
            <person name="Brown C.T."/>
            <person name="Hug L.A."/>
            <person name="Sharon I."/>
            <person name="Castelle C.J."/>
            <person name="Probst A.J."/>
            <person name="Thomas B.C."/>
            <person name="Singh A."/>
            <person name="Wilkins M.J."/>
            <person name="Karaoz U."/>
            <person name="Brodie E.L."/>
            <person name="Williams K.H."/>
            <person name="Hubbard S.S."/>
            <person name="Banfield J.F."/>
        </authorList>
    </citation>
    <scope>NUCLEOTIDE SEQUENCE [LARGE SCALE GENOMIC DNA]</scope>
</reference>
<evidence type="ECO:0008006" key="3">
    <source>
        <dbReference type="Google" id="ProtNLM"/>
    </source>
</evidence>
<name>A0A1G1VJB8_9BACT</name>
<proteinExistence type="predicted"/>
<dbReference type="STRING" id="1797589.A2784_02310"/>
<evidence type="ECO:0000313" key="1">
    <source>
        <dbReference type="EMBL" id="OGY15518.1"/>
    </source>
</evidence>
<dbReference type="Proteomes" id="UP000177324">
    <property type="component" value="Unassembled WGS sequence"/>
</dbReference>